<evidence type="ECO:0000313" key="1">
    <source>
        <dbReference type="EMBL" id="KAK8527549.1"/>
    </source>
</evidence>
<comment type="caution">
    <text evidence="1">The sequence shown here is derived from an EMBL/GenBank/DDBJ whole genome shotgun (WGS) entry which is preliminary data.</text>
</comment>
<dbReference type="EMBL" id="JBBPBM010000038">
    <property type="protein sequence ID" value="KAK8527549.1"/>
    <property type="molecule type" value="Genomic_DNA"/>
</dbReference>
<gene>
    <name evidence="1" type="ORF">V6N12_054755</name>
</gene>
<reference evidence="1 2" key="1">
    <citation type="journal article" date="2024" name="G3 (Bethesda)">
        <title>Genome assembly of Hibiscus sabdariffa L. provides insights into metabolisms of medicinal natural products.</title>
        <authorList>
            <person name="Kim T."/>
        </authorList>
    </citation>
    <scope>NUCLEOTIDE SEQUENCE [LARGE SCALE GENOMIC DNA]</scope>
    <source>
        <strain evidence="1">TK-2024</strain>
        <tissue evidence="1">Old leaves</tissue>
    </source>
</reference>
<organism evidence="1 2">
    <name type="scientific">Hibiscus sabdariffa</name>
    <name type="common">roselle</name>
    <dbReference type="NCBI Taxonomy" id="183260"/>
    <lineage>
        <taxon>Eukaryota</taxon>
        <taxon>Viridiplantae</taxon>
        <taxon>Streptophyta</taxon>
        <taxon>Embryophyta</taxon>
        <taxon>Tracheophyta</taxon>
        <taxon>Spermatophyta</taxon>
        <taxon>Magnoliopsida</taxon>
        <taxon>eudicotyledons</taxon>
        <taxon>Gunneridae</taxon>
        <taxon>Pentapetalae</taxon>
        <taxon>rosids</taxon>
        <taxon>malvids</taxon>
        <taxon>Malvales</taxon>
        <taxon>Malvaceae</taxon>
        <taxon>Malvoideae</taxon>
        <taxon>Hibiscus</taxon>
    </lineage>
</organism>
<dbReference type="Proteomes" id="UP001472677">
    <property type="component" value="Unassembled WGS sequence"/>
</dbReference>
<name>A0ABR2D367_9ROSI</name>
<proteinExistence type="predicted"/>
<accession>A0ABR2D367</accession>
<keyword evidence="2" id="KW-1185">Reference proteome</keyword>
<evidence type="ECO:0000313" key="2">
    <source>
        <dbReference type="Proteomes" id="UP001472677"/>
    </source>
</evidence>
<protein>
    <submittedName>
        <fullName evidence="1">Uncharacterized protein</fullName>
    </submittedName>
</protein>
<sequence length="105" mass="11552">MEKRGIDSRASRNADHIGWLVGEDRSFTVKSVYEVRTGGSGDTSEIVWKTNAERYQLRTCFRLCPLANAQASDKGHLKSLDSEQPSTKGARGFGVWFSPVAATTT</sequence>